<evidence type="ECO:0000313" key="2">
    <source>
        <dbReference type="Proteomes" id="UP000276215"/>
    </source>
</evidence>
<keyword evidence="2" id="KW-1185">Reference proteome</keyword>
<dbReference type="AlphaFoldDB" id="A0A3N4KI97"/>
<proteinExistence type="predicted"/>
<protein>
    <submittedName>
        <fullName evidence="1">Uncharacterized protein</fullName>
    </submittedName>
</protein>
<accession>A0A3N4KI97</accession>
<sequence length="107" mass="11800">MYSRGPRPSPTVPHSPLPSHLVPYPRLFYIVGPVVLLNDGRSESSKTRTDHILPSLLVRGSWQLLCRSLQGPWTVENTALDPLPTSTATPPGLLVLVRAHRTSVLRC</sequence>
<name>A0A3N4KI97_9PEZI</name>
<evidence type="ECO:0000313" key="1">
    <source>
        <dbReference type="EMBL" id="RPB05595.1"/>
    </source>
</evidence>
<reference evidence="1 2" key="1">
    <citation type="journal article" date="2018" name="Nat. Ecol. Evol.">
        <title>Pezizomycetes genomes reveal the molecular basis of ectomycorrhizal truffle lifestyle.</title>
        <authorList>
            <person name="Murat C."/>
            <person name="Payen T."/>
            <person name="Noel B."/>
            <person name="Kuo A."/>
            <person name="Morin E."/>
            <person name="Chen J."/>
            <person name="Kohler A."/>
            <person name="Krizsan K."/>
            <person name="Balestrini R."/>
            <person name="Da Silva C."/>
            <person name="Montanini B."/>
            <person name="Hainaut M."/>
            <person name="Levati E."/>
            <person name="Barry K.W."/>
            <person name="Belfiori B."/>
            <person name="Cichocki N."/>
            <person name="Clum A."/>
            <person name="Dockter R.B."/>
            <person name="Fauchery L."/>
            <person name="Guy J."/>
            <person name="Iotti M."/>
            <person name="Le Tacon F."/>
            <person name="Lindquist E.A."/>
            <person name="Lipzen A."/>
            <person name="Malagnac F."/>
            <person name="Mello A."/>
            <person name="Molinier V."/>
            <person name="Miyauchi S."/>
            <person name="Poulain J."/>
            <person name="Riccioni C."/>
            <person name="Rubini A."/>
            <person name="Sitrit Y."/>
            <person name="Splivallo R."/>
            <person name="Traeger S."/>
            <person name="Wang M."/>
            <person name="Zifcakova L."/>
            <person name="Wipf D."/>
            <person name="Zambonelli A."/>
            <person name="Paolocci F."/>
            <person name="Nowrousian M."/>
            <person name="Ottonello S."/>
            <person name="Baldrian P."/>
            <person name="Spatafora J.W."/>
            <person name="Henrissat B."/>
            <person name="Nagy L.G."/>
            <person name="Aury J.M."/>
            <person name="Wincker P."/>
            <person name="Grigoriev I.V."/>
            <person name="Bonfante P."/>
            <person name="Martin F.M."/>
        </authorList>
    </citation>
    <scope>NUCLEOTIDE SEQUENCE [LARGE SCALE GENOMIC DNA]</scope>
    <source>
        <strain evidence="1 2">120613-1</strain>
    </source>
</reference>
<dbReference type="EMBL" id="ML120352">
    <property type="protein sequence ID" value="RPB05595.1"/>
    <property type="molecule type" value="Genomic_DNA"/>
</dbReference>
<gene>
    <name evidence="1" type="ORF">L873DRAFT_519026</name>
</gene>
<dbReference type="Proteomes" id="UP000276215">
    <property type="component" value="Unassembled WGS sequence"/>
</dbReference>
<organism evidence="1 2">
    <name type="scientific">Choiromyces venosus 120613-1</name>
    <dbReference type="NCBI Taxonomy" id="1336337"/>
    <lineage>
        <taxon>Eukaryota</taxon>
        <taxon>Fungi</taxon>
        <taxon>Dikarya</taxon>
        <taxon>Ascomycota</taxon>
        <taxon>Pezizomycotina</taxon>
        <taxon>Pezizomycetes</taxon>
        <taxon>Pezizales</taxon>
        <taxon>Tuberaceae</taxon>
        <taxon>Choiromyces</taxon>
    </lineage>
</organism>